<dbReference type="InterPro" id="IPR009072">
    <property type="entry name" value="Histone-fold"/>
</dbReference>
<dbReference type="SUPFAM" id="SSF47113">
    <property type="entry name" value="Histone-fold"/>
    <property type="match status" value="1"/>
</dbReference>
<dbReference type="InterPro" id="IPR050568">
    <property type="entry name" value="Transcr_DNA_Rep_Reg"/>
</dbReference>
<name>A0ABQ7X4K3_BRANA</name>
<keyword evidence="6" id="KW-1185">Reference proteome</keyword>
<evidence type="ECO:0000313" key="6">
    <source>
        <dbReference type="Proteomes" id="UP000824890"/>
    </source>
</evidence>
<gene>
    <name evidence="5" type="ORF">HID58_095190</name>
</gene>
<evidence type="ECO:0000259" key="4">
    <source>
        <dbReference type="Pfam" id="PF00808"/>
    </source>
</evidence>
<protein>
    <recommendedName>
        <fullName evidence="4">Transcription factor CBF/NF-Y/archaeal histone domain-containing protein</fullName>
    </recommendedName>
</protein>
<feature type="non-terminal residue" evidence="5">
    <location>
        <position position="1"/>
    </location>
</feature>
<dbReference type="PANTHER" id="PTHR10252">
    <property type="entry name" value="HISTONE-LIKE TRANSCRIPTION FACTOR CCAAT-RELATED"/>
    <property type="match status" value="1"/>
</dbReference>
<comment type="caution">
    <text evidence="5">The sequence shown here is derived from an EMBL/GenBank/DDBJ whole genome shotgun (WGS) entry which is preliminary data.</text>
</comment>
<proteinExistence type="predicted"/>
<reference evidence="5 6" key="1">
    <citation type="submission" date="2021-05" db="EMBL/GenBank/DDBJ databases">
        <title>Genome Assembly of Synthetic Allotetraploid Brassica napus Reveals Homoeologous Exchanges between Subgenomes.</title>
        <authorList>
            <person name="Davis J.T."/>
        </authorList>
    </citation>
    <scope>NUCLEOTIDE SEQUENCE [LARGE SCALE GENOMIC DNA]</scope>
    <source>
        <strain evidence="6">cv. Da-Ae</strain>
        <tissue evidence="5">Seedling</tissue>
    </source>
</reference>
<dbReference type="Proteomes" id="UP000824890">
    <property type="component" value="Unassembled WGS sequence"/>
</dbReference>
<feature type="region of interest" description="Disordered" evidence="3">
    <location>
        <begin position="249"/>
        <end position="269"/>
    </location>
</feature>
<organism evidence="5 6">
    <name type="scientific">Brassica napus</name>
    <name type="common">Rape</name>
    <dbReference type="NCBI Taxonomy" id="3708"/>
    <lineage>
        <taxon>Eukaryota</taxon>
        <taxon>Viridiplantae</taxon>
        <taxon>Streptophyta</taxon>
        <taxon>Embryophyta</taxon>
        <taxon>Tracheophyta</taxon>
        <taxon>Spermatophyta</taxon>
        <taxon>Magnoliopsida</taxon>
        <taxon>eudicotyledons</taxon>
        <taxon>Gunneridae</taxon>
        <taxon>Pentapetalae</taxon>
        <taxon>rosids</taxon>
        <taxon>malvids</taxon>
        <taxon>Brassicales</taxon>
        <taxon>Brassicaceae</taxon>
        <taxon>Brassiceae</taxon>
        <taxon>Brassica</taxon>
    </lineage>
</organism>
<dbReference type="PANTHER" id="PTHR10252:SF5">
    <property type="entry name" value="DR1-ASSOCIATED COREPRESSOR"/>
    <property type="match status" value="1"/>
</dbReference>
<feature type="domain" description="Transcription factor CBF/NF-Y/archaeal histone" evidence="4">
    <location>
        <begin position="7"/>
        <end position="70"/>
    </location>
</feature>
<evidence type="ECO:0000256" key="2">
    <source>
        <dbReference type="ARBA" id="ARBA00023242"/>
    </source>
</evidence>
<feature type="region of interest" description="Disordered" evidence="3">
    <location>
        <begin position="90"/>
        <end position="131"/>
    </location>
</feature>
<dbReference type="EMBL" id="JAGKQM010001910">
    <property type="protein sequence ID" value="KAH0850850.1"/>
    <property type="molecule type" value="Genomic_DNA"/>
</dbReference>
<dbReference type="Pfam" id="PF00808">
    <property type="entry name" value="CBFD_NFYB_HMF"/>
    <property type="match status" value="1"/>
</dbReference>
<dbReference type="CDD" id="cd22906">
    <property type="entry name" value="HFD_DRAP1"/>
    <property type="match status" value="1"/>
</dbReference>
<evidence type="ECO:0000256" key="1">
    <source>
        <dbReference type="ARBA" id="ARBA00004123"/>
    </source>
</evidence>
<accession>A0ABQ7X4K3</accession>
<sequence length="269" mass="30196">EEEARYSLPAARIKKIMQADEDVGKIALAVPVLVSKSLELFLQDLCDRTYEITLERGAKTVSSLHLKHCVERYNVFDFLRKCEQVPDYGQAQGQAHGTGDVTMDDRTISKRRKPISDEVNDSDEENKKSKTRWGMLSPVAGVVEGEDEEEVAVERAAKAAERKSEPRDACVSVITTREREEGCRWRHCSIKRRHQAATSKPKEGIDIDLNAESLDLNETKPAPVPAADKATTIRRISRLAYGVGQDRSNTVSKFGIDEDEDEEDYDEEG</sequence>
<keyword evidence="2" id="KW-0539">Nucleus</keyword>
<feature type="compositionally biased region" description="Acidic residues" evidence="3">
    <location>
        <begin position="257"/>
        <end position="269"/>
    </location>
</feature>
<evidence type="ECO:0000256" key="3">
    <source>
        <dbReference type="SAM" id="MobiDB-lite"/>
    </source>
</evidence>
<dbReference type="Gene3D" id="1.10.20.10">
    <property type="entry name" value="Histone, subunit A"/>
    <property type="match status" value="1"/>
</dbReference>
<dbReference type="InterPro" id="IPR003958">
    <property type="entry name" value="CBFA_NFYB_domain"/>
</dbReference>
<comment type="subcellular location">
    <subcellularLocation>
        <location evidence="1">Nucleus</location>
    </subcellularLocation>
</comment>
<evidence type="ECO:0000313" key="5">
    <source>
        <dbReference type="EMBL" id="KAH0850850.1"/>
    </source>
</evidence>